<evidence type="ECO:0000313" key="1">
    <source>
        <dbReference type="EMBL" id="OAA74155.1"/>
    </source>
</evidence>
<dbReference type="GeneID" id="30017348"/>
<dbReference type="EMBL" id="AZHB01000001">
    <property type="protein sequence ID" value="OAA74155.1"/>
    <property type="molecule type" value="Genomic_DNA"/>
</dbReference>
<comment type="caution">
    <text evidence="1">The sequence shown here is derived from an EMBL/GenBank/DDBJ whole genome shotgun (WGS) entry which is preliminary data.</text>
</comment>
<organism evidence="1 2">
    <name type="scientific">Cordyceps fumosorosea (strain ARSEF 2679)</name>
    <name type="common">Isaria fumosorosea</name>
    <dbReference type="NCBI Taxonomy" id="1081104"/>
    <lineage>
        <taxon>Eukaryota</taxon>
        <taxon>Fungi</taxon>
        <taxon>Dikarya</taxon>
        <taxon>Ascomycota</taxon>
        <taxon>Pezizomycotina</taxon>
        <taxon>Sordariomycetes</taxon>
        <taxon>Hypocreomycetidae</taxon>
        <taxon>Hypocreales</taxon>
        <taxon>Cordycipitaceae</taxon>
        <taxon>Cordyceps</taxon>
    </lineage>
</organism>
<accession>A0A168ESE0</accession>
<dbReference type="Proteomes" id="UP000076744">
    <property type="component" value="Unassembled WGS sequence"/>
</dbReference>
<reference evidence="1 2" key="1">
    <citation type="journal article" date="2016" name="Genome Biol. Evol.">
        <title>Divergent and convergent evolution of fungal pathogenicity.</title>
        <authorList>
            <person name="Shang Y."/>
            <person name="Xiao G."/>
            <person name="Zheng P."/>
            <person name="Cen K."/>
            <person name="Zhan S."/>
            <person name="Wang C."/>
        </authorList>
    </citation>
    <scope>NUCLEOTIDE SEQUENCE [LARGE SCALE GENOMIC DNA]</scope>
    <source>
        <strain evidence="1 2">ARSEF 2679</strain>
    </source>
</reference>
<gene>
    <name evidence="1" type="ORF">ISF_01056</name>
</gene>
<dbReference type="AlphaFoldDB" id="A0A168ESE0"/>
<protein>
    <submittedName>
        <fullName evidence="1">Uncharacterized protein</fullName>
    </submittedName>
</protein>
<sequence>MQKASPLYAPALSNRPRLSIVPPVRMRNACRQHRSGWAANTLAARAPELDEQPVSRLRGGGRGLQHAEHDGGGLGTLRACGGRVFFSD</sequence>
<keyword evidence="2" id="KW-1185">Reference proteome</keyword>
<dbReference type="RefSeq" id="XP_018709113.1">
    <property type="nucleotide sequence ID" value="XM_018844663.1"/>
</dbReference>
<name>A0A168ESE0_CORFA</name>
<evidence type="ECO:0000313" key="2">
    <source>
        <dbReference type="Proteomes" id="UP000076744"/>
    </source>
</evidence>
<proteinExistence type="predicted"/>